<evidence type="ECO:0008006" key="4">
    <source>
        <dbReference type="Google" id="ProtNLM"/>
    </source>
</evidence>
<dbReference type="Gene3D" id="1.10.1670.10">
    <property type="entry name" value="Helix-hairpin-Helix base-excision DNA repair enzymes (C-terminal)"/>
    <property type="match status" value="1"/>
</dbReference>
<dbReference type="PANTHER" id="PTHR47203:SF1">
    <property type="entry name" value="HYPOTHETICAL BASE EXCISION DNA REPAIR PROTEIN (EUROFUNG)"/>
    <property type="match status" value="1"/>
</dbReference>
<protein>
    <recommendedName>
        <fullName evidence="4">Endonuclease III</fullName>
    </recommendedName>
</protein>
<comment type="caution">
    <text evidence="2">The sequence shown here is derived from an EMBL/GenBank/DDBJ whole genome shotgun (WGS) entry which is preliminary data.</text>
</comment>
<dbReference type="RefSeq" id="WP_349245369.1">
    <property type="nucleotide sequence ID" value="NZ_JASCXX010000015.1"/>
</dbReference>
<reference evidence="2" key="1">
    <citation type="submission" date="2023-05" db="EMBL/GenBank/DDBJ databases">
        <title>Anaerotaeda fermentans gen. nov., sp. nov., a novel anaerobic planctomycete of the new family within the order Sedimentisphaerales isolated from Taman Peninsula, Russia.</title>
        <authorList>
            <person name="Khomyakova M.A."/>
            <person name="Merkel A.Y."/>
            <person name="Slobodkin A.I."/>
        </authorList>
    </citation>
    <scope>NUCLEOTIDE SEQUENCE</scope>
    <source>
        <strain evidence="2">M17dextr</strain>
    </source>
</reference>
<name>A0AAW6TW59_9BACT</name>
<accession>A0AAW6TW59</accession>
<evidence type="ECO:0000313" key="3">
    <source>
        <dbReference type="Proteomes" id="UP001431776"/>
    </source>
</evidence>
<organism evidence="2 3">
    <name type="scientific">Anaerobaca lacustris</name>
    <dbReference type="NCBI Taxonomy" id="3044600"/>
    <lineage>
        <taxon>Bacteria</taxon>
        <taxon>Pseudomonadati</taxon>
        <taxon>Planctomycetota</taxon>
        <taxon>Phycisphaerae</taxon>
        <taxon>Sedimentisphaerales</taxon>
        <taxon>Anaerobacaceae</taxon>
        <taxon>Anaerobaca</taxon>
    </lineage>
</organism>
<dbReference type="EMBL" id="JASCXX010000015">
    <property type="protein sequence ID" value="MDI6449961.1"/>
    <property type="molecule type" value="Genomic_DNA"/>
</dbReference>
<dbReference type="SUPFAM" id="SSF48150">
    <property type="entry name" value="DNA-glycosylase"/>
    <property type="match status" value="1"/>
</dbReference>
<sequence>MKNSKEYAQRLQKLYRGLKRVHPKVEKASYDDPIDALIYGIVSERISETATQRAMRGFRDTFVDWNDLRVSRVEEIVEVLHEDTAASRATASALTTALRAVFDEYHTLSLQNLKKIGKRPAKQALEGLDGMDAYVVGYCMLTSLQGHAIPLTGQMTDYLKRHEVVDPEADEQDIEGFLTRQIAAKNAYEFYELLRRESESPKVAGTRKKTTRKKAKTRKVAKAKK</sequence>
<evidence type="ECO:0000313" key="2">
    <source>
        <dbReference type="EMBL" id="MDI6449961.1"/>
    </source>
</evidence>
<dbReference type="InterPro" id="IPR011257">
    <property type="entry name" value="DNA_glycosylase"/>
</dbReference>
<gene>
    <name evidence="2" type="ORF">QJ522_12960</name>
</gene>
<keyword evidence="3" id="KW-1185">Reference proteome</keyword>
<dbReference type="GO" id="GO:0003824">
    <property type="term" value="F:catalytic activity"/>
    <property type="evidence" value="ECO:0007669"/>
    <property type="project" value="InterPro"/>
</dbReference>
<dbReference type="Proteomes" id="UP001431776">
    <property type="component" value="Unassembled WGS sequence"/>
</dbReference>
<dbReference type="PANTHER" id="PTHR47203">
    <property type="match status" value="1"/>
</dbReference>
<dbReference type="Gene3D" id="1.10.340.30">
    <property type="entry name" value="Hypothetical protein, domain 2"/>
    <property type="match status" value="1"/>
</dbReference>
<dbReference type="GO" id="GO:0006281">
    <property type="term" value="P:DNA repair"/>
    <property type="evidence" value="ECO:0007669"/>
    <property type="project" value="InterPro"/>
</dbReference>
<proteinExistence type="predicted"/>
<evidence type="ECO:0000256" key="1">
    <source>
        <dbReference type="SAM" id="MobiDB-lite"/>
    </source>
</evidence>
<dbReference type="AlphaFoldDB" id="A0AAW6TW59"/>
<dbReference type="InterPro" id="IPR023170">
    <property type="entry name" value="HhH_base_excis_C"/>
</dbReference>
<feature type="region of interest" description="Disordered" evidence="1">
    <location>
        <begin position="198"/>
        <end position="225"/>
    </location>
</feature>
<feature type="compositionally biased region" description="Basic residues" evidence="1">
    <location>
        <begin position="205"/>
        <end position="225"/>
    </location>
</feature>